<accession>A0A7J9GLH9</accession>
<dbReference type="EMBL" id="JABFAD010000005">
    <property type="protein sequence ID" value="MBA0797964.1"/>
    <property type="molecule type" value="Genomic_DNA"/>
</dbReference>
<protein>
    <submittedName>
        <fullName evidence="1">Uncharacterized protein</fullName>
    </submittedName>
</protein>
<organism evidence="1 2">
    <name type="scientific">Gossypium harknessii</name>
    <dbReference type="NCBI Taxonomy" id="34285"/>
    <lineage>
        <taxon>Eukaryota</taxon>
        <taxon>Viridiplantae</taxon>
        <taxon>Streptophyta</taxon>
        <taxon>Embryophyta</taxon>
        <taxon>Tracheophyta</taxon>
        <taxon>Spermatophyta</taxon>
        <taxon>Magnoliopsida</taxon>
        <taxon>eudicotyledons</taxon>
        <taxon>Gunneridae</taxon>
        <taxon>Pentapetalae</taxon>
        <taxon>rosids</taxon>
        <taxon>malvids</taxon>
        <taxon>Malvales</taxon>
        <taxon>Malvaceae</taxon>
        <taxon>Malvoideae</taxon>
        <taxon>Gossypium</taxon>
    </lineage>
</organism>
<sequence>MHCRFSRIRREANNVAHQMVKAGALRSLKCFQMKGKEISRVWLNGVSIPGAVTEQDITLGAKLKLELLHNSESINSKEAVF</sequence>
<dbReference type="AlphaFoldDB" id="A0A7J9GLH9"/>
<proteinExistence type="predicted"/>
<comment type="caution">
    <text evidence="1">The sequence shown here is derived from an EMBL/GenBank/DDBJ whole genome shotgun (WGS) entry which is preliminary data.</text>
</comment>
<name>A0A7J9GLH9_9ROSI</name>
<reference evidence="1 2" key="1">
    <citation type="journal article" date="2019" name="Genome Biol. Evol.">
        <title>Insights into the evolution of the New World diploid cottons (Gossypium, subgenus Houzingenia) based on genome sequencing.</title>
        <authorList>
            <person name="Grover C.E."/>
            <person name="Arick M.A. 2nd"/>
            <person name="Thrash A."/>
            <person name="Conover J.L."/>
            <person name="Sanders W.S."/>
            <person name="Peterson D.G."/>
            <person name="Frelichowski J.E."/>
            <person name="Scheffler J.A."/>
            <person name="Scheffler B.E."/>
            <person name="Wendel J.F."/>
        </authorList>
    </citation>
    <scope>NUCLEOTIDE SEQUENCE [LARGE SCALE GENOMIC DNA]</scope>
    <source>
        <strain evidence="1">0</strain>
        <tissue evidence="1">Leaf</tissue>
    </source>
</reference>
<keyword evidence="2" id="KW-1185">Reference proteome</keyword>
<evidence type="ECO:0000313" key="2">
    <source>
        <dbReference type="Proteomes" id="UP000593560"/>
    </source>
</evidence>
<evidence type="ECO:0000313" key="1">
    <source>
        <dbReference type="EMBL" id="MBA0797964.1"/>
    </source>
</evidence>
<gene>
    <name evidence="1" type="ORF">Gohar_008607</name>
</gene>
<dbReference type="Proteomes" id="UP000593560">
    <property type="component" value="Unassembled WGS sequence"/>
</dbReference>